<feature type="domain" description="DinB-like" evidence="1">
    <location>
        <begin position="22"/>
        <end position="174"/>
    </location>
</feature>
<accession>A0A6M6BG21</accession>
<dbReference type="Pfam" id="PF12867">
    <property type="entry name" value="DinB_2"/>
    <property type="match status" value="1"/>
</dbReference>
<dbReference type="RefSeq" id="WP_171591020.1">
    <property type="nucleotide sequence ID" value="NZ_CP053538.1"/>
</dbReference>
<dbReference type="InterPro" id="IPR034660">
    <property type="entry name" value="DinB/YfiT-like"/>
</dbReference>
<dbReference type="Gene3D" id="1.20.120.450">
    <property type="entry name" value="dinb family like domain"/>
    <property type="match status" value="1"/>
</dbReference>
<dbReference type="Proteomes" id="UP000501623">
    <property type="component" value="Chromosome"/>
</dbReference>
<sequence>MQSTAFLADIQHRLATIEASVQQLLPLPKAVLNHKSSPESWSVLECLEHLNRYGRYYLPALQRALGHSKASAGPGEEVGFSWLGRKSYELVRPDNRKAQKTLGRMNPAQSHLTPAVVQEFQAQVTAIRALLPQAAQANLNQKAVPVEFFRLLKLRVGEALLFVVAHMQRHVQQAERAAATASQKESQPA</sequence>
<name>A0A6M6BG21_9BACT</name>
<gene>
    <name evidence="2" type="ORF">HMJ29_08225</name>
</gene>
<dbReference type="SUPFAM" id="SSF109854">
    <property type="entry name" value="DinB/YfiT-like putative metalloenzymes"/>
    <property type="match status" value="1"/>
</dbReference>
<dbReference type="AlphaFoldDB" id="A0A6M6BG21"/>
<dbReference type="InterPro" id="IPR024775">
    <property type="entry name" value="DinB-like"/>
</dbReference>
<keyword evidence="3" id="KW-1185">Reference proteome</keyword>
<evidence type="ECO:0000259" key="1">
    <source>
        <dbReference type="Pfam" id="PF12867"/>
    </source>
</evidence>
<dbReference type="EMBL" id="CP053538">
    <property type="protein sequence ID" value="QJX46919.1"/>
    <property type="molecule type" value="Genomic_DNA"/>
</dbReference>
<evidence type="ECO:0000313" key="3">
    <source>
        <dbReference type="Proteomes" id="UP000501623"/>
    </source>
</evidence>
<protein>
    <submittedName>
        <fullName evidence="2">DinB family protein</fullName>
    </submittedName>
</protein>
<proteinExistence type="predicted"/>
<reference evidence="2 3" key="1">
    <citation type="submission" date="2020-05" db="EMBL/GenBank/DDBJ databases">
        <title>Complete genome sequence of Hymenobacter sp. TS19 in Coasted Sand Dune.</title>
        <authorList>
            <person name="Lee J.-H."/>
            <person name="Jung J.-H."/>
            <person name="Jeong S."/>
            <person name="Zhao L."/>
            <person name="Kim M.-K."/>
            <person name="Seo H.-S."/>
            <person name="Lim S."/>
        </authorList>
    </citation>
    <scope>NUCLEOTIDE SEQUENCE [LARGE SCALE GENOMIC DNA]</scope>
    <source>
        <strain evidence="2 3">TS19</strain>
    </source>
</reference>
<organism evidence="2 3">
    <name type="scientific">Hymenobacter taeanensis</name>
    <dbReference type="NCBI Taxonomy" id="2735321"/>
    <lineage>
        <taxon>Bacteria</taxon>
        <taxon>Pseudomonadati</taxon>
        <taxon>Bacteroidota</taxon>
        <taxon>Cytophagia</taxon>
        <taxon>Cytophagales</taxon>
        <taxon>Hymenobacteraceae</taxon>
        <taxon>Hymenobacter</taxon>
    </lineage>
</organism>
<evidence type="ECO:0000313" key="2">
    <source>
        <dbReference type="EMBL" id="QJX46919.1"/>
    </source>
</evidence>
<dbReference type="KEGG" id="hts:HMJ29_08225"/>